<gene>
    <name evidence="2" type="ORF">EH240_20080</name>
</gene>
<dbReference type="RefSeq" id="WP_125001777.1">
    <property type="nucleotide sequence ID" value="NZ_RQXT01000025.1"/>
</dbReference>
<dbReference type="OrthoDB" id="564699at2"/>
<evidence type="ECO:0000313" key="2">
    <source>
        <dbReference type="EMBL" id="RRH98096.1"/>
    </source>
</evidence>
<accession>A0A3P3FIN3</accession>
<feature type="region of interest" description="Disordered" evidence="1">
    <location>
        <begin position="1"/>
        <end position="20"/>
    </location>
</feature>
<dbReference type="EMBL" id="RQXT01000025">
    <property type="protein sequence ID" value="RRH98096.1"/>
    <property type="molecule type" value="Genomic_DNA"/>
</dbReference>
<protein>
    <submittedName>
        <fullName evidence="2">Uncharacterized protein</fullName>
    </submittedName>
</protein>
<comment type="caution">
    <text evidence="2">The sequence shown here is derived from an EMBL/GenBank/DDBJ whole genome shotgun (WGS) entry which is preliminary data.</text>
</comment>
<evidence type="ECO:0000256" key="1">
    <source>
        <dbReference type="SAM" id="MobiDB-lite"/>
    </source>
</evidence>
<name>A0A3P3FIN3_9HYPH</name>
<sequence length="355" mass="36358">MAQQTINIGAAPDDGTGDPVRDAFDKANQNFTELYGAVAALPEQIRDVIGAALVNGSNVTISVNDGADTITIAASGGGSGQKFKVRAATTANVTIATALNNGDTLDGITLVTDDLVLVKNQSSAEQNGIYAVGATPARAADYDTYDEHPGSLIIVEEGTTNADTLWLCTSNSGGTLDTTAIAFSQFTSGGGGGGTTKPFIVFKPIDNEPPSSNFASLDTRNGHPVLEFDTTTQEAAIFSGVLPVAYAGGGLTVEVYFAADTATSGTIGWDAAIERIDTSSLDIDADSFASAQTISAAAVPGTSGQILKSSVAFTSGAQMDSLAAGEAFRLRIRRDVANDTATGDAQLLRVVVRET</sequence>
<reference evidence="2 3" key="1">
    <citation type="submission" date="2018-11" db="EMBL/GenBank/DDBJ databases">
        <title>the genome of Mesorhizobium tamadayense DSM 28320.</title>
        <authorList>
            <person name="Gao J."/>
        </authorList>
    </citation>
    <scope>NUCLEOTIDE SEQUENCE [LARGE SCALE GENOMIC DNA]</scope>
    <source>
        <strain evidence="2 3">DSM 28320</strain>
    </source>
</reference>
<keyword evidence="3" id="KW-1185">Reference proteome</keyword>
<organism evidence="2 3">
    <name type="scientific">Mesorhizobium tamadayense</name>
    <dbReference type="NCBI Taxonomy" id="425306"/>
    <lineage>
        <taxon>Bacteria</taxon>
        <taxon>Pseudomonadati</taxon>
        <taxon>Pseudomonadota</taxon>
        <taxon>Alphaproteobacteria</taxon>
        <taxon>Hyphomicrobiales</taxon>
        <taxon>Phyllobacteriaceae</taxon>
        <taxon>Mesorhizobium</taxon>
    </lineage>
</organism>
<evidence type="ECO:0000313" key="3">
    <source>
        <dbReference type="Proteomes" id="UP000273786"/>
    </source>
</evidence>
<proteinExistence type="predicted"/>
<dbReference type="Proteomes" id="UP000273786">
    <property type="component" value="Unassembled WGS sequence"/>
</dbReference>
<dbReference type="SUPFAM" id="SSF50017">
    <property type="entry name" value="gp9"/>
    <property type="match status" value="1"/>
</dbReference>
<dbReference type="AlphaFoldDB" id="A0A3P3FIN3"/>
<dbReference type="InterPro" id="IPR036240">
    <property type="entry name" value="Gp9-like_sf"/>
</dbReference>